<feature type="domain" description="AMP-binding enzyme C-terminal" evidence="2">
    <location>
        <begin position="422"/>
        <end position="499"/>
    </location>
</feature>
<reference evidence="3 4" key="1">
    <citation type="submission" date="2018-11" db="EMBL/GenBank/DDBJ databases">
        <title>Genomic Encyclopedia of Type Strains, Phase IV (KMG-IV): sequencing the most valuable type-strain genomes for metagenomic binning, comparative biology and taxonomic classification.</title>
        <authorList>
            <person name="Goeker M."/>
        </authorList>
    </citation>
    <scope>NUCLEOTIDE SEQUENCE [LARGE SCALE GENOMIC DNA]</scope>
    <source>
        <strain evidence="3 4">DSM 100316</strain>
    </source>
</reference>
<dbReference type="InterPro" id="IPR042099">
    <property type="entry name" value="ANL_N_sf"/>
</dbReference>
<evidence type="ECO:0000313" key="4">
    <source>
        <dbReference type="Proteomes" id="UP000275394"/>
    </source>
</evidence>
<evidence type="ECO:0000259" key="1">
    <source>
        <dbReference type="Pfam" id="PF00501"/>
    </source>
</evidence>
<proteinExistence type="predicted"/>
<dbReference type="Gene3D" id="3.30.300.30">
    <property type="match status" value="1"/>
</dbReference>
<dbReference type="InterPro" id="IPR020845">
    <property type="entry name" value="AMP-binding_CS"/>
</dbReference>
<dbReference type="InterPro" id="IPR025110">
    <property type="entry name" value="AMP-bd_C"/>
</dbReference>
<dbReference type="Pfam" id="PF00501">
    <property type="entry name" value="AMP-binding"/>
    <property type="match status" value="1"/>
</dbReference>
<name>A0A3N2DKT6_9GAMM</name>
<dbReference type="PANTHER" id="PTHR43767">
    <property type="entry name" value="LONG-CHAIN-FATTY-ACID--COA LIGASE"/>
    <property type="match status" value="1"/>
</dbReference>
<evidence type="ECO:0000259" key="2">
    <source>
        <dbReference type="Pfam" id="PF13193"/>
    </source>
</evidence>
<organism evidence="3 4">
    <name type="scientific">Sinobacterium caligoides</name>
    <dbReference type="NCBI Taxonomy" id="933926"/>
    <lineage>
        <taxon>Bacteria</taxon>
        <taxon>Pseudomonadati</taxon>
        <taxon>Pseudomonadota</taxon>
        <taxon>Gammaproteobacteria</taxon>
        <taxon>Cellvibrionales</taxon>
        <taxon>Spongiibacteraceae</taxon>
        <taxon>Sinobacterium</taxon>
    </lineage>
</organism>
<evidence type="ECO:0000313" key="3">
    <source>
        <dbReference type="EMBL" id="ROS00322.1"/>
    </source>
</evidence>
<dbReference type="SUPFAM" id="SSF56801">
    <property type="entry name" value="Acetyl-CoA synthetase-like"/>
    <property type="match status" value="1"/>
</dbReference>
<dbReference type="InterPro" id="IPR050237">
    <property type="entry name" value="ATP-dep_AMP-bd_enzyme"/>
</dbReference>
<dbReference type="GO" id="GO:0016878">
    <property type="term" value="F:acid-thiol ligase activity"/>
    <property type="evidence" value="ECO:0007669"/>
    <property type="project" value="UniProtKB-ARBA"/>
</dbReference>
<comment type="caution">
    <text evidence="3">The sequence shown here is derived from an EMBL/GenBank/DDBJ whole genome shotgun (WGS) entry which is preliminary data.</text>
</comment>
<dbReference type="InterPro" id="IPR000873">
    <property type="entry name" value="AMP-dep_synth/lig_dom"/>
</dbReference>
<dbReference type="PROSITE" id="PS00455">
    <property type="entry name" value="AMP_BINDING"/>
    <property type="match status" value="1"/>
</dbReference>
<keyword evidence="3" id="KW-0436">Ligase</keyword>
<gene>
    <name evidence="3" type="ORF">EDC56_2968</name>
</gene>
<protein>
    <submittedName>
        <fullName evidence="3">Acyl-CoA synthetase (AMP-forming)/AMP-acid ligase II</fullName>
    </submittedName>
</protein>
<dbReference type="Pfam" id="PF13193">
    <property type="entry name" value="AMP-binding_C"/>
    <property type="match status" value="1"/>
</dbReference>
<keyword evidence="4" id="KW-1185">Reference proteome</keyword>
<feature type="domain" description="AMP-dependent synthetase/ligase" evidence="1">
    <location>
        <begin position="22"/>
        <end position="362"/>
    </location>
</feature>
<dbReference type="InterPro" id="IPR045851">
    <property type="entry name" value="AMP-bd_C_sf"/>
</dbReference>
<dbReference type="EMBL" id="RKHR01000005">
    <property type="protein sequence ID" value="ROS00322.1"/>
    <property type="molecule type" value="Genomic_DNA"/>
</dbReference>
<dbReference type="AlphaFoldDB" id="A0A3N2DKT6"/>
<dbReference type="Proteomes" id="UP000275394">
    <property type="component" value="Unassembled WGS sequence"/>
</dbReference>
<sequence length="513" mass="56282">MEIDRKGLGEAMVLDYLSRNDKAFAVQDGVNQIDFPTLVERSYRVYSLLRKCGVGPGDHVALLLDNRYENVEIMLGVLLSGAWLTPINWHLAPPEVEYIVADSAATTLFYSASLFEQKLSGSAVLEQLRLAIDLEADYPSKLAEVSLTKPAAADTAGGLMIYTSGTTGYPKGVKRVAADCLETMLSNMRQGGHHVGLDGEGVHLVTGPMYHAAPALYAIYDLLNGASLYLMQKFDVREALVLIERYGVTHTHWVPTMFVRLLKLPLAERQLHDCSSLRLVLHGAAPISASVKQQMIEAWGTILVEYWGGTEGGVTTLVDSEAWLRCPGTVGQALPQFEVFSVDKQGQRLGANEIGLLYARHRDMPRVFEYHGDAEKTAAAHLSCGAFTLGDLGRVDDDGYVYLSDRRSNLIISGGVNIYPAEIEAVLIDHPAVADAGVFGVPDDEWGEQVVAVIQPMPEGVGEGLQDELMAHCRQLLAAYKLPRQVYMTSKLPRTPAGKLYLRRIRDQYPPRG</sequence>
<dbReference type="PANTHER" id="PTHR43767:SF1">
    <property type="entry name" value="NONRIBOSOMAL PEPTIDE SYNTHASE PES1 (EUROFUNG)-RELATED"/>
    <property type="match status" value="1"/>
</dbReference>
<dbReference type="RefSeq" id="WP_123713283.1">
    <property type="nucleotide sequence ID" value="NZ_RKHR01000005.1"/>
</dbReference>
<dbReference type="OrthoDB" id="9047442at2"/>
<dbReference type="Gene3D" id="3.40.50.12780">
    <property type="entry name" value="N-terminal domain of ligase-like"/>
    <property type="match status" value="1"/>
</dbReference>
<accession>A0A3N2DKT6</accession>